<dbReference type="InterPro" id="IPR036097">
    <property type="entry name" value="HisK_dim/P_sf"/>
</dbReference>
<dbReference type="Pfam" id="PF01590">
    <property type="entry name" value="GAF"/>
    <property type="match status" value="1"/>
</dbReference>
<dbReference type="SMART" id="SM00387">
    <property type="entry name" value="HATPase_c"/>
    <property type="match status" value="1"/>
</dbReference>
<comment type="catalytic activity">
    <reaction evidence="1">
        <text>ATP + protein L-histidine = ADP + protein N-phospho-L-histidine.</text>
        <dbReference type="EC" id="2.7.13.3"/>
    </reaction>
</comment>
<dbReference type="GO" id="GO:0000155">
    <property type="term" value="F:phosphorelay sensor kinase activity"/>
    <property type="evidence" value="ECO:0007669"/>
    <property type="project" value="InterPro"/>
</dbReference>
<keyword evidence="4" id="KW-0597">Phosphoprotein</keyword>
<dbReference type="PROSITE" id="PS50046">
    <property type="entry name" value="PHYTOCHROME_2"/>
    <property type="match status" value="1"/>
</dbReference>
<dbReference type="Pfam" id="PF00512">
    <property type="entry name" value="HisKA"/>
    <property type="match status" value="1"/>
</dbReference>
<dbReference type="GO" id="GO:0009584">
    <property type="term" value="P:detection of visible light"/>
    <property type="evidence" value="ECO:0007669"/>
    <property type="project" value="InterPro"/>
</dbReference>
<gene>
    <name evidence="11" type="ORF">ENR15_19080</name>
</gene>
<dbReference type="Gene3D" id="3.30.565.10">
    <property type="entry name" value="Histidine kinase-like ATPase, C-terminal domain"/>
    <property type="match status" value="1"/>
</dbReference>
<dbReference type="InterPro" id="IPR029016">
    <property type="entry name" value="GAF-like_dom_sf"/>
</dbReference>
<dbReference type="GO" id="GO:0009927">
    <property type="term" value="F:histidine phosphotransfer kinase activity"/>
    <property type="evidence" value="ECO:0007669"/>
    <property type="project" value="TreeGrafter"/>
</dbReference>
<feature type="domain" description="Histidine kinase" evidence="10">
    <location>
        <begin position="499"/>
        <end position="721"/>
    </location>
</feature>
<feature type="domain" description="Phytochrome chromophore attachment site" evidence="9">
    <location>
        <begin position="27"/>
        <end position="203"/>
    </location>
</feature>
<dbReference type="Gene3D" id="3.30.450.40">
    <property type="match status" value="2"/>
</dbReference>
<evidence type="ECO:0000256" key="1">
    <source>
        <dbReference type="ARBA" id="ARBA00000085"/>
    </source>
</evidence>
<dbReference type="Gene3D" id="1.10.287.130">
    <property type="match status" value="1"/>
</dbReference>
<dbReference type="AlphaFoldDB" id="A0A7C3ZPA2"/>
<dbReference type="InterPro" id="IPR003018">
    <property type="entry name" value="GAF"/>
</dbReference>
<keyword evidence="7" id="KW-0902">Two-component regulatory system</keyword>
<keyword evidence="5" id="KW-0808">Transferase</keyword>
<dbReference type="SMART" id="SM00065">
    <property type="entry name" value="GAF"/>
    <property type="match status" value="2"/>
</dbReference>
<dbReference type="InterPro" id="IPR004358">
    <property type="entry name" value="Sig_transdc_His_kin-like_C"/>
</dbReference>
<organism evidence="11">
    <name type="scientific">Planktothricoides sp. SpSt-374</name>
    <dbReference type="NCBI Taxonomy" id="2282167"/>
    <lineage>
        <taxon>Bacteria</taxon>
        <taxon>Bacillati</taxon>
        <taxon>Cyanobacteriota</taxon>
        <taxon>Cyanophyceae</taxon>
        <taxon>Oscillatoriophycideae</taxon>
        <taxon>Oscillatoriales</taxon>
        <taxon>Oscillatoriaceae</taxon>
        <taxon>Planktothricoides</taxon>
    </lineage>
</organism>
<evidence type="ECO:0000256" key="3">
    <source>
        <dbReference type="ARBA" id="ARBA00012438"/>
    </source>
</evidence>
<dbReference type="SUPFAM" id="SSF55781">
    <property type="entry name" value="GAF domain-like"/>
    <property type="match status" value="2"/>
</dbReference>
<dbReference type="CDD" id="cd16922">
    <property type="entry name" value="HATPase_EvgS-ArcB-TorS-like"/>
    <property type="match status" value="1"/>
</dbReference>
<dbReference type="PANTHER" id="PTHR43047:SF72">
    <property type="entry name" value="OSMOSENSING HISTIDINE PROTEIN KINASE SLN1"/>
    <property type="match status" value="1"/>
</dbReference>
<dbReference type="InterPro" id="IPR016132">
    <property type="entry name" value="Phyto_chromo_attachment"/>
</dbReference>
<reference evidence="11" key="1">
    <citation type="journal article" date="2020" name="mSystems">
        <title>Genome- and Community-Level Interaction Insights into Carbon Utilization and Element Cycling Functions of Hydrothermarchaeota in Hydrothermal Sediment.</title>
        <authorList>
            <person name="Zhou Z."/>
            <person name="Liu Y."/>
            <person name="Xu W."/>
            <person name="Pan J."/>
            <person name="Luo Z.H."/>
            <person name="Li M."/>
        </authorList>
    </citation>
    <scope>NUCLEOTIDE SEQUENCE [LARGE SCALE GENOMIC DNA]</scope>
    <source>
        <strain evidence="11">SpSt-374</strain>
    </source>
</reference>
<dbReference type="PANTHER" id="PTHR43047">
    <property type="entry name" value="TWO-COMPONENT HISTIDINE PROTEIN KINASE"/>
    <property type="match status" value="1"/>
</dbReference>
<name>A0A7C3ZPA2_9CYAN</name>
<dbReference type="EC" id="2.7.13.3" evidence="3"/>
<sequence length="724" mass="81251">MDRHAGEGIQKEALLYRMTNRIRQSLELETILMTTAAELRSFLQTDRVKVYRFEPDGSGEVIAESVARLGLPNSGKQRLPSLLGLHFPASDIPPHSREMFVKARTRVIVNISAQQITLNNLGKVATTGDLTVEEVQKTKIEDILQRPVDPCHVEYLTNMGVQSSLVVPIFHGEQLWGLLAAHHATPKIFTDEDLLIVQLLADQVSVALGQSHLLSEARAKTRQETLINQISTLLHTPQQVGQILENVLKTLVKASGCSGGRLYLHSTDPTTATQVYTYGDQPQIFLWGTQPQKSATGEARLLEDEPFWLHLMAKPNHTPNINPVGAADRQWLPLSAEQFSIVQAQLSHLNCHIVPDLYQEPLLASVAATFRNTPIRSILVMPLWYGKQALGGLTLFRDEIDTEIFWAGRFDPDDRNLRVRQSFEAWQELKLGQTPQWHPAEIELVQAVGSHLGMALMQNRLYQWERENRLLVEMRNRELDAARNIAEEANRLKSDFLSSTSHELRTPLASTLNYLKLLKEGFYDNEEELKEYIGVAYQSAENLVAIINDVLDIAKIEAGRMNVQMKLVETRPLLEEQIRLFSIESKRKGIPLILQCEAEQVYTDQGKLKQILTNLLSNALKFTHRGEIRLTARNAAAMSLTGDWVEIVVADTGIGIDTNQREHLFEPFVQADGSIKRRYGGTGLGLTICKRLAELIGGHIFLESEGLGMGTKVRLLLPQGQNVV</sequence>
<dbReference type="Pfam" id="PF02518">
    <property type="entry name" value="HATPase_c"/>
    <property type="match status" value="1"/>
</dbReference>
<evidence type="ECO:0000259" key="10">
    <source>
        <dbReference type="PROSITE" id="PS50109"/>
    </source>
</evidence>
<proteinExistence type="inferred from homology"/>
<dbReference type="InterPro" id="IPR036890">
    <property type="entry name" value="HATPase_C_sf"/>
</dbReference>
<evidence type="ECO:0000256" key="8">
    <source>
        <dbReference type="ARBA" id="ARBA00074306"/>
    </source>
</evidence>
<comment type="similarity">
    <text evidence="2">In the N-terminal section; belongs to the phytochrome family.</text>
</comment>
<dbReference type="InterPro" id="IPR005467">
    <property type="entry name" value="His_kinase_dom"/>
</dbReference>
<accession>A0A7C3ZPA2</accession>
<evidence type="ECO:0000256" key="7">
    <source>
        <dbReference type="ARBA" id="ARBA00023012"/>
    </source>
</evidence>
<keyword evidence="6" id="KW-0418">Kinase</keyword>
<evidence type="ECO:0000313" key="11">
    <source>
        <dbReference type="EMBL" id="HGG02681.1"/>
    </source>
</evidence>
<evidence type="ECO:0000256" key="5">
    <source>
        <dbReference type="ARBA" id="ARBA00022679"/>
    </source>
</evidence>
<comment type="caution">
    <text evidence="11">The sequence shown here is derived from an EMBL/GenBank/DDBJ whole genome shotgun (WGS) entry which is preliminary data.</text>
</comment>
<dbReference type="Pfam" id="PF00360">
    <property type="entry name" value="PHY"/>
    <property type="match status" value="1"/>
</dbReference>
<dbReference type="SUPFAM" id="SSF47384">
    <property type="entry name" value="Homodimeric domain of signal transducing histidine kinase"/>
    <property type="match status" value="1"/>
</dbReference>
<dbReference type="PRINTS" id="PR00344">
    <property type="entry name" value="BCTRLSENSOR"/>
</dbReference>
<protein>
    <recommendedName>
        <fullName evidence="8">Circadian input-output histidine kinase CikA</fullName>
        <ecNumber evidence="3">2.7.13.3</ecNumber>
    </recommendedName>
</protein>
<dbReference type="InterPro" id="IPR003594">
    <property type="entry name" value="HATPase_dom"/>
</dbReference>
<dbReference type="CDD" id="cd00082">
    <property type="entry name" value="HisKA"/>
    <property type="match status" value="1"/>
</dbReference>
<dbReference type="SMART" id="SM00388">
    <property type="entry name" value="HisKA"/>
    <property type="match status" value="1"/>
</dbReference>
<dbReference type="FunFam" id="3.30.565.10:FF:000010">
    <property type="entry name" value="Sensor histidine kinase RcsC"/>
    <property type="match status" value="1"/>
</dbReference>
<evidence type="ECO:0000256" key="2">
    <source>
        <dbReference type="ARBA" id="ARBA00006402"/>
    </source>
</evidence>
<dbReference type="SUPFAM" id="SSF55874">
    <property type="entry name" value="ATPase domain of HSP90 chaperone/DNA topoisomerase II/histidine kinase"/>
    <property type="match status" value="1"/>
</dbReference>
<dbReference type="InterPro" id="IPR013515">
    <property type="entry name" value="Phytochrome_cen-reg"/>
</dbReference>
<dbReference type="EMBL" id="DSPX01000196">
    <property type="protein sequence ID" value="HGG02681.1"/>
    <property type="molecule type" value="Genomic_DNA"/>
</dbReference>
<dbReference type="PROSITE" id="PS50109">
    <property type="entry name" value="HIS_KIN"/>
    <property type="match status" value="1"/>
</dbReference>
<dbReference type="InterPro" id="IPR003661">
    <property type="entry name" value="HisK_dim/P_dom"/>
</dbReference>
<dbReference type="GO" id="GO:0005886">
    <property type="term" value="C:plasma membrane"/>
    <property type="evidence" value="ECO:0007669"/>
    <property type="project" value="TreeGrafter"/>
</dbReference>
<evidence type="ECO:0000256" key="4">
    <source>
        <dbReference type="ARBA" id="ARBA00022553"/>
    </source>
</evidence>
<evidence type="ECO:0000259" key="9">
    <source>
        <dbReference type="PROSITE" id="PS50046"/>
    </source>
</evidence>
<dbReference type="GO" id="GO:0006355">
    <property type="term" value="P:regulation of DNA-templated transcription"/>
    <property type="evidence" value="ECO:0007669"/>
    <property type="project" value="InterPro"/>
</dbReference>
<evidence type="ECO:0000256" key="6">
    <source>
        <dbReference type="ARBA" id="ARBA00022777"/>
    </source>
</evidence>